<accession>A0A450TGR3</accession>
<dbReference type="SUPFAM" id="SSF52540">
    <property type="entry name" value="P-loop containing nucleoside triphosphate hydrolases"/>
    <property type="match status" value="1"/>
</dbReference>
<dbReference type="EMBL" id="CAADFD010000116">
    <property type="protein sequence ID" value="VFJ66387.1"/>
    <property type="molecule type" value="Genomic_DNA"/>
</dbReference>
<reference evidence="1" key="1">
    <citation type="submission" date="2019-02" db="EMBL/GenBank/DDBJ databases">
        <authorList>
            <person name="Gruber-Vodicka R. H."/>
            <person name="Seah K. B. B."/>
        </authorList>
    </citation>
    <scope>NUCLEOTIDE SEQUENCE</scope>
    <source>
        <strain evidence="1">BECK_BZ106</strain>
    </source>
</reference>
<organism evidence="1">
    <name type="scientific">Candidatus Kentrum sp. FW</name>
    <dbReference type="NCBI Taxonomy" id="2126338"/>
    <lineage>
        <taxon>Bacteria</taxon>
        <taxon>Pseudomonadati</taxon>
        <taxon>Pseudomonadota</taxon>
        <taxon>Gammaproteobacteria</taxon>
        <taxon>Candidatus Kentrum</taxon>
    </lineage>
</organism>
<keyword evidence="1" id="KW-0808">Transferase</keyword>
<name>A0A450TGR3_9GAMM</name>
<gene>
    <name evidence="1" type="ORF">BECKFW1821B_GA0114236_11163</name>
</gene>
<dbReference type="InterPro" id="IPR027417">
    <property type="entry name" value="P-loop_NTPase"/>
</dbReference>
<protein>
    <submittedName>
        <fullName evidence="1">Sulfotransferase family protein</fullName>
    </submittedName>
</protein>
<sequence>MKINNPNEYENIIWIVSSPRSGSTWLFEMLNYHGKYHQSFEPYHCHTKEANLIEPGKYVRITDNHPHLRDFFSAVFRGRIINDYHAKGCTTKAELEDPRHSSTCLIVKDIFASTCIGFVHRHFPPIKIVYLIRDPFSVVASKLRVLELGFWDREVSHDGFIHAAIYDDVLSPFSDMINTVFEKNDVFEVQFLLWCIQQYIALTYHRHGKVKYHICLYEKLLSDTKKELMDIAHFVGIDSIPYEKMDDDIIYKRSAMTLQKNVDSNGIARNHFSDRQIDKGFYLLDCFGLRWLCDDRA</sequence>
<dbReference type="Pfam" id="PF13469">
    <property type="entry name" value="Sulfotransfer_3"/>
    <property type="match status" value="1"/>
</dbReference>
<dbReference type="Gene3D" id="3.40.50.300">
    <property type="entry name" value="P-loop containing nucleotide triphosphate hydrolases"/>
    <property type="match status" value="1"/>
</dbReference>
<proteinExistence type="predicted"/>
<dbReference type="GO" id="GO:0016740">
    <property type="term" value="F:transferase activity"/>
    <property type="evidence" value="ECO:0007669"/>
    <property type="project" value="UniProtKB-KW"/>
</dbReference>
<dbReference type="AlphaFoldDB" id="A0A450TGR3"/>
<evidence type="ECO:0000313" key="1">
    <source>
        <dbReference type="EMBL" id="VFJ66387.1"/>
    </source>
</evidence>